<evidence type="ECO:0000313" key="2">
    <source>
        <dbReference type="Proteomes" id="UP000887222"/>
    </source>
</evidence>
<gene>
    <name evidence="1" type="ORF">NCCP691_02970</name>
</gene>
<name>A0ABQ4PZG5_9BURK</name>
<sequence length="104" mass="11825">MITAITTFQLPQAITREEARRIFLSTAPKYLDAAGLFRKCYILSADGRTAGGVYLWHSRAEAEAMYTEDWRVFVREKYGTEPSVTYFDTPVVVDNLTHEILSDA</sequence>
<reference evidence="1 2" key="1">
    <citation type="journal article" date="2022" name="Int. J. Syst. Evol. Microbiol.">
        <title>Noviherbaspirillum aridicola sp. nov., isolated from an arid soil in Pakistan.</title>
        <authorList>
            <person name="Khan I.U."/>
            <person name="Saqib M."/>
            <person name="Amin A."/>
            <person name="Hussain F."/>
            <person name="Li L."/>
            <person name="Liu Y.H."/>
            <person name="Fang B.Z."/>
            <person name="Ahmed I."/>
            <person name="Li W.J."/>
        </authorList>
    </citation>
    <scope>NUCLEOTIDE SEQUENCE [LARGE SCALE GENOMIC DNA]</scope>
    <source>
        <strain evidence="1 2">NCCP-691</strain>
    </source>
</reference>
<dbReference type="InterPro" id="IPR011008">
    <property type="entry name" value="Dimeric_a/b-barrel"/>
</dbReference>
<evidence type="ECO:0008006" key="3">
    <source>
        <dbReference type="Google" id="ProtNLM"/>
    </source>
</evidence>
<keyword evidence="2" id="KW-1185">Reference proteome</keyword>
<dbReference type="SUPFAM" id="SSF54909">
    <property type="entry name" value="Dimeric alpha+beta barrel"/>
    <property type="match status" value="1"/>
</dbReference>
<protein>
    <recommendedName>
        <fullName evidence="3">Monooxygenase</fullName>
    </recommendedName>
</protein>
<accession>A0ABQ4PZG5</accession>
<dbReference type="Gene3D" id="3.30.70.100">
    <property type="match status" value="1"/>
</dbReference>
<organism evidence="1 2">
    <name type="scientific">Noviherbaspirillum aridicola</name>
    <dbReference type="NCBI Taxonomy" id="2849687"/>
    <lineage>
        <taxon>Bacteria</taxon>
        <taxon>Pseudomonadati</taxon>
        <taxon>Pseudomonadota</taxon>
        <taxon>Betaproteobacteria</taxon>
        <taxon>Burkholderiales</taxon>
        <taxon>Oxalobacteraceae</taxon>
        <taxon>Noviherbaspirillum</taxon>
    </lineage>
</organism>
<dbReference type="EMBL" id="BPMK01000001">
    <property type="protein sequence ID" value="GIZ50283.1"/>
    <property type="molecule type" value="Genomic_DNA"/>
</dbReference>
<dbReference type="Proteomes" id="UP000887222">
    <property type="component" value="Unassembled WGS sequence"/>
</dbReference>
<evidence type="ECO:0000313" key="1">
    <source>
        <dbReference type="EMBL" id="GIZ50283.1"/>
    </source>
</evidence>
<dbReference type="RefSeq" id="WP_220806549.1">
    <property type="nucleotide sequence ID" value="NZ_BPMK01000001.1"/>
</dbReference>
<proteinExistence type="predicted"/>
<comment type="caution">
    <text evidence="1">The sequence shown here is derived from an EMBL/GenBank/DDBJ whole genome shotgun (WGS) entry which is preliminary data.</text>
</comment>